<feature type="active site" description="Nucleophile" evidence="4">
    <location>
        <position position="282"/>
    </location>
</feature>
<dbReference type="InterPro" id="IPR023343">
    <property type="entry name" value="Penicillin_amidase_dom1"/>
</dbReference>
<name>A0A7Y0QI94_CELFI</name>
<comment type="caution">
    <text evidence="6">The sequence shown here is derived from an EMBL/GenBank/DDBJ whole genome shotgun (WGS) entry which is preliminary data.</text>
</comment>
<dbReference type="Gene3D" id="1.10.1400.10">
    <property type="match status" value="1"/>
</dbReference>
<dbReference type="Pfam" id="PF01804">
    <property type="entry name" value="Penicil_amidase"/>
    <property type="match status" value="1"/>
</dbReference>
<dbReference type="PANTHER" id="PTHR34218:SF4">
    <property type="entry name" value="ACYL-HOMOSERINE LACTONE ACYLASE QUIP"/>
    <property type="match status" value="1"/>
</dbReference>
<dbReference type="CDD" id="cd03747">
    <property type="entry name" value="Ntn_PGA_like"/>
    <property type="match status" value="1"/>
</dbReference>
<keyword evidence="7" id="KW-1185">Reference proteome</keyword>
<comment type="cofactor">
    <cofactor evidence="5">
        <name>Ca(2+)</name>
        <dbReference type="ChEBI" id="CHEBI:29108"/>
    </cofactor>
    <text evidence="5">Binds 1 Ca(2+) ion per dimer.</text>
</comment>
<dbReference type="InterPro" id="IPR043147">
    <property type="entry name" value="Penicillin_amidase_A-knob"/>
</dbReference>
<keyword evidence="5" id="KW-0106">Calcium</keyword>
<keyword evidence="3" id="KW-0865">Zymogen</keyword>
<feature type="binding site" evidence="5">
    <location>
        <position position="360"/>
    </location>
    <ligand>
        <name>Ca(2+)</name>
        <dbReference type="ChEBI" id="CHEBI:29108"/>
    </ligand>
</feature>
<dbReference type="Gene3D" id="1.10.439.10">
    <property type="entry name" value="Penicillin Amidohydrolase, domain 1"/>
    <property type="match status" value="1"/>
</dbReference>
<evidence type="ECO:0000313" key="7">
    <source>
        <dbReference type="Proteomes" id="UP000562124"/>
    </source>
</evidence>
<gene>
    <name evidence="6" type="ORF">HIR71_10645</name>
</gene>
<evidence type="ECO:0000313" key="6">
    <source>
        <dbReference type="EMBL" id="NMR20669.1"/>
    </source>
</evidence>
<evidence type="ECO:0000256" key="5">
    <source>
        <dbReference type="PIRSR" id="PIRSR001227-2"/>
    </source>
</evidence>
<dbReference type="PANTHER" id="PTHR34218">
    <property type="entry name" value="PEPTIDASE S45 PENICILLIN AMIDASE"/>
    <property type="match status" value="1"/>
</dbReference>
<evidence type="ECO:0000256" key="3">
    <source>
        <dbReference type="ARBA" id="ARBA00023145"/>
    </source>
</evidence>
<feature type="binding site" evidence="5">
    <location>
        <position position="194"/>
    </location>
    <ligand>
        <name>Ca(2+)</name>
        <dbReference type="ChEBI" id="CHEBI:29108"/>
    </ligand>
</feature>
<dbReference type="PIRSF" id="PIRSF001227">
    <property type="entry name" value="Pen_acylase"/>
    <property type="match status" value="1"/>
</dbReference>
<comment type="similarity">
    <text evidence="1">Belongs to the peptidase S45 family.</text>
</comment>
<accession>A0A7Y0QI94</accession>
<dbReference type="InterPro" id="IPR002692">
    <property type="entry name" value="S45"/>
</dbReference>
<dbReference type="Proteomes" id="UP000562124">
    <property type="component" value="Unassembled WGS sequence"/>
</dbReference>
<keyword evidence="2" id="KW-0378">Hydrolase</keyword>
<dbReference type="EMBL" id="JABCJJ010000015">
    <property type="protein sequence ID" value="NMR20669.1"/>
    <property type="molecule type" value="Genomic_DNA"/>
</dbReference>
<evidence type="ECO:0000256" key="4">
    <source>
        <dbReference type="PIRSR" id="PIRSR001227-1"/>
    </source>
</evidence>
<keyword evidence="5" id="KW-0479">Metal-binding</keyword>
<dbReference type="AlphaFoldDB" id="A0A7Y0QI94"/>
<dbReference type="Gene3D" id="3.60.20.10">
    <property type="entry name" value="Glutamine Phosphoribosylpyrophosphate, subunit 1, domain 1"/>
    <property type="match status" value="1"/>
</dbReference>
<evidence type="ECO:0000256" key="1">
    <source>
        <dbReference type="ARBA" id="ARBA00006586"/>
    </source>
</evidence>
<dbReference type="InterPro" id="IPR014395">
    <property type="entry name" value="Pen/GL7ACA/AHL_acylase"/>
</dbReference>
<sequence>MVATAIAAGLVLVLAGGVVVTAVTIRKPLPQTSGTLELSGLDAEVQVVRDAQGVPSITAGTTDDLFRAQGFVAAQDRFFEMDYRRHVTSGRVSELVGANEDALAADSVIRTFGWRDVAEQEWELLLPETRSYLEAYAEGVNAYLDSRSPDALGVEYTVLGLQVDVADPEPWDPIDSVAWLKAMAWDLRGNYDDELARATTFAAVRDVARVNELFPAYPQDRNAPILPELTDESLRATATADDGAAGLGPDLASEELQRALASAQDALAAVPQLVGRGEGIGSNSWVVGGEHTASGQPILANDPHLGISAPSVWSQVGLRCADVGPQCPFDVTGFSFAGFPGVIIGHNEQLAWGLTNLGADVTDFFLERISGEQYLLDGERIDLETRTETIKVNGGDDVELVVRSTGHGPIISGVLPEVNAARVAPLPEGAPAGVYEISLGWTALAPGRSADAVFAINLARDADDIAAAAALFEVPSQNIVFATTDGHIGYQAPGKIPIRAQVPGSPVPSDGSWPRPGWDSAFDWQGFVDPADMPAVLDPEEGFIVAANQAVTRPGVGPFLTSDYDYGYRAQRIRDVLSAATEAGTKIDVASTQALQLDDANPYAEMLVRTLMTTRLESEFDRAGQRLLRDWDRRSTTDSAAAAYFAAVWSNLLELTFWDDFPESYRPTGGSRWLEVVRGLLERPDDPWWDDRTTVGVVEGRDEILTRALTSARLELTVEISKDPSDWSWGKLHTAAPEHSVLGGEGVPSAIRTLMNPGAVAVPGGSAMVNAMNWDAGTDSYAVTSAPSMRMVVDLADLDASTWVNLTGVSGHPASTHYADQLDDWAQGRTFAWPFSPAAVDEAARDRLTLRP</sequence>
<dbReference type="InterPro" id="IPR029055">
    <property type="entry name" value="Ntn_hydrolases_N"/>
</dbReference>
<dbReference type="InterPro" id="IPR043146">
    <property type="entry name" value="Penicillin_amidase_N_B-knob"/>
</dbReference>
<proteinExistence type="inferred from homology"/>
<evidence type="ECO:0000256" key="2">
    <source>
        <dbReference type="ARBA" id="ARBA00022801"/>
    </source>
</evidence>
<reference evidence="6 7" key="1">
    <citation type="submission" date="2020-04" db="EMBL/GenBank/DDBJ databases">
        <title>Sequencing and Assembly of C. fimi.</title>
        <authorList>
            <person name="Ramsey A.R."/>
        </authorList>
    </citation>
    <scope>NUCLEOTIDE SEQUENCE [LARGE SCALE GENOMIC DNA]</scope>
    <source>
        <strain evidence="6 7">SB</strain>
    </source>
</reference>
<dbReference type="SUPFAM" id="SSF56235">
    <property type="entry name" value="N-terminal nucleophile aminohydrolases (Ntn hydrolases)"/>
    <property type="match status" value="1"/>
</dbReference>
<dbReference type="Gene3D" id="2.30.120.10">
    <property type="match status" value="1"/>
</dbReference>
<dbReference type="GO" id="GO:0017000">
    <property type="term" value="P:antibiotic biosynthetic process"/>
    <property type="evidence" value="ECO:0007669"/>
    <property type="project" value="InterPro"/>
</dbReference>
<dbReference type="GO" id="GO:0046872">
    <property type="term" value="F:metal ion binding"/>
    <property type="evidence" value="ECO:0007669"/>
    <property type="project" value="UniProtKB-KW"/>
</dbReference>
<dbReference type="GO" id="GO:0016811">
    <property type="term" value="F:hydrolase activity, acting on carbon-nitrogen (but not peptide) bonds, in linear amides"/>
    <property type="evidence" value="ECO:0007669"/>
    <property type="project" value="InterPro"/>
</dbReference>
<organism evidence="6 7">
    <name type="scientific">Cellulomonas fimi</name>
    <dbReference type="NCBI Taxonomy" id="1708"/>
    <lineage>
        <taxon>Bacteria</taxon>
        <taxon>Bacillati</taxon>
        <taxon>Actinomycetota</taxon>
        <taxon>Actinomycetes</taxon>
        <taxon>Micrococcales</taxon>
        <taxon>Cellulomonadaceae</taxon>
        <taxon>Cellulomonas</taxon>
    </lineage>
</organism>
<protein>
    <submittedName>
        <fullName evidence="6">Penicillin acylase family protein</fullName>
    </submittedName>
</protein>
<feature type="binding site" evidence="5">
    <location>
        <position position="363"/>
    </location>
    <ligand>
        <name>Ca(2+)</name>
        <dbReference type="ChEBI" id="CHEBI:29108"/>
    </ligand>
</feature>